<dbReference type="Proteomes" id="UP000247416">
    <property type="component" value="Unassembled WGS sequence"/>
</dbReference>
<dbReference type="GO" id="GO:0015379">
    <property type="term" value="F:potassium:chloride symporter activity"/>
    <property type="evidence" value="ECO:0007669"/>
    <property type="project" value="InterPro"/>
</dbReference>
<dbReference type="OrthoDB" id="9810952at2"/>
<evidence type="ECO:0000256" key="4">
    <source>
        <dbReference type="ARBA" id="ARBA00022538"/>
    </source>
</evidence>
<feature type="transmembrane region" description="Helical" evidence="10">
    <location>
        <begin position="288"/>
        <end position="305"/>
    </location>
</feature>
<feature type="transmembrane region" description="Helical" evidence="10">
    <location>
        <begin position="227"/>
        <end position="248"/>
    </location>
</feature>
<dbReference type="Pfam" id="PF02386">
    <property type="entry name" value="TrkH"/>
    <property type="match status" value="1"/>
</dbReference>
<feature type="transmembrane region" description="Helical" evidence="10">
    <location>
        <begin position="44"/>
        <end position="63"/>
    </location>
</feature>
<feature type="transmembrane region" description="Helical" evidence="10">
    <location>
        <begin position="12"/>
        <end position="32"/>
    </location>
</feature>
<dbReference type="PANTHER" id="PTHR32024">
    <property type="entry name" value="TRK SYSTEM POTASSIUM UPTAKE PROTEIN TRKG-RELATED"/>
    <property type="match status" value="1"/>
</dbReference>
<name>A0A318TZG6_9BACL</name>
<feature type="transmembrane region" description="Helical" evidence="10">
    <location>
        <begin position="351"/>
        <end position="370"/>
    </location>
</feature>
<reference evidence="11 12" key="1">
    <citation type="submission" date="2018-06" db="EMBL/GenBank/DDBJ databases">
        <title>Genomic Encyclopedia of Archaeal and Bacterial Type Strains, Phase II (KMG-II): from individual species to whole genera.</title>
        <authorList>
            <person name="Goeker M."/>
        </authorList>
    </citation>
    <scope>NUCLEOTIDE SEQUENCE [LARGE SCALE GENOMIC DNA]</scope>
    <source>
        <strain evidence="11 12">KACC 16626</strain>
    </source>
</reference>
<dbReference type="InterPro" id="IPR004772">
    <property type="entry name" value="TrkH"/>
</dbReference>
<evidence type="ECO:0000256" key="10">
    <source>
        <dbReference type="SAM" id="Phobius"/>
    </source>
</evidence>
<keyword evidence="5 10" id="KW-0812">Transmembrane</keyword>
<comment type="subcellular location">
    <subcellularLocation>
        <location evidence="1">Cell membrane</location>
        <topology evidence="1">Multi-pass membrane protein</topology>
    </subcellularLocation>
</comment>
<keyword evidence="12" id="KW-1185">Reference proteome</keyword>
<evidence type="ECO:0000256" key="7">
    <source>
        <dbReference type="ARBA" id="ARBA00022989"/>
    </source>
</evidence>
<feature type="transmembrane region" description="Helical" evidence="10">
    <location>
        <begin position="192"/>
        <end position="215"/>
    </location>
</feature>
<dbReference type="EMBL" id="QJTJ01000002">
    <property type="protein sequence ID" value="PYF08378.1"/>
    <property type="molecule type" value="Genomic_DNA"/>
</dbReference>
<dbReference type="PANTHER" id="PTHR32024:SF1">
    <property type="entry name" value="KTR SYSTEM POTASSIUM UPTAKE PROTEIN B"/>
    <property type="match status" value="1"/>
</dbReference>
<keyword evidence="4" id="KW-0633">Potassium transport</keyword>
<evidence type="ECO:0000256" key="9">
    <source>
        <dbReference type="ARBA" id="ARBA00023136"/>
    </source>
</evidence>
<feature type="transmembrane region" description="Helical" evidence="10">
    <location>
        <begin position="404"/>
        <end position="428"/>
    </location>
</feature>
<evidence type="ECO:0000256" key="5">
    <source>
        <dbReference type="ARBA" id="ARBA00022692"/>
    </source>
</evidence>
<feature type="transmembrane region" description="Helical" evidence="10">
    <location>
        <begin position="75"/>
        <end position="99"/>
    </location>
</feature>
<dbReference type="GO" id="GO:0005886">
    <property type="term" value="C:plasma membrane"/>
    <property type="evidence" value="ECO:0007669"/>
    <property type="project" value="UniProtKB-SubCell"/>
</dbReference>
<keyword evidence="7 10" id="KW-1133">Transmembrane helix</keyword>
<feature type="transmembrane region" description="Helical" evidence="10">
    <location>
        <begin position="130"/>
        <end position="151"/>
    </location>
</feature>
<accession>A0A318TZG6</accession>
<keyword evidence="3" id="KW-1003">Cell membrane</keyword>
<keyword evidence="2" id="KW-0813">Transport</keyword>
<sequence length="446" mass="48049">MKNILLEGLNPSKILVLGFALVILVGAFLLTLPIATVNGVSLSFLDALFTATSATCVTGLVVVDTGDTFSKFGEIVILVLIQIGGLGFMTFATFLFTLLGKKISLKERILLKEAYNATSTAGMVKLVKRILLFTVIVEGIGAFLLAMRFAFDMPYGEAVYFGIFHSVSIFNNAGFDIFGDFSSLTSYVDDPFVVLTICGLIVIGGLGFVVINELYEYRETQQLSLHTKVVLTTTAILIVGASILIFLFEYGNVRTLGPLNMEGKILGAIFHGISPRTAGANTLSMADLTYATLFLTIFLMFIGGGSGSTAGGIKVTTFAVLMATVMAQLKGKEDVVLFKRRIVEETILKSLTVAVSGMMIVILVTFLLSITEHGHDFMMYLFEATSAFGTVGLSMGLTPELSPIGRILIVITMFIGRLGPLTLGFAITKRQTKEAFKRPKGNMMIG</sequence>
<dbReference type="NCBIfam" id="TIGR00933">
    <property type="entry name" value="2a38"/>
    <property type="match status" value="1"/>
</dbReference>
<evidence type="ECO:0000313" key="12">
    <source>
        <dbReference type="Proteomes" id="UP000247416"/>
    </source>
</evidence>
<keyword evidence="6" id="KW-0630">Potassium</keyword>
<comment type="caution">
    <text evidence="11">The sequence shown here is derived from an EMBL/GenBank/DDBJ whole genome shotgun (WGS) entry which is preliminary data.</text>
</comment>
<evidence type="ECO:0000313" key="11">
    <source>
        <dbReference type="EMBL" id="PYF08378.1"/>
    </source>
</evidence>
<evidence type="ECO:0000256" key="1">
    <source>
        <dbReference type="ARBA" id="ARBA00004651"/>
    </source>
</evidence>
<protein>
    <submittedName>
        <fullName evidence="11">Trk system potassium uptake protein TrkH</fullName>
    </submittedName>
</protein>
<keyword evidence="9 10" id="KW-0472">Membrane</keyword>
<organism evidence="11 12">
    <name type="scientific">Ureibacillus chungkukjangi</name>
    <dbReference type="NCBI Taxonomy" id="1202712"/>
    <lineage>
        <taxon>Bacteria</taxon>
        <taxon>Bacillati</taxon>
        <taxon>Bacillota</taxon>
        <taxon>Bacilli</taxon>
        <taxon>Bacillales</taxon>
        <taxon>Caryophanaceae</taxon>
        <taxon>Ureibacillus</taxon>
    </lineage>
</organism>
<evidence type="ECO:0000256" key="8">
    <source>
        <dbReference type="ARBA" id="ARBA00023065"/>
    </source>
</evidence>
<dbReference type="RefSeq" id="WP_107931855.1">
    <property type="nucleotide sequence ID" value="NZ_CP085009.1"/>
</dbReference>
<evidence type="ECO:0000256" key="3">
    <source>
        <dbReference type="ARBA" id="ARBA00022475"/>
    </source>
</evidence>
<proteinExistence type="predicted"/>
<keyword evidence="8" id="KW-0406">Ion transport</keyword>
<evidence type="ECO:0000256" key="2">
    <source>
        <dbReference type="ARBA" id="ARBA00022448"/>
    </source>
</evidence>
<evidence type="ECO:0000256" key="6">
    <source>
        <dbReference type="ARBA" id="ARBA00022958"/>
    </source>
</evidence>
<dbReference type="AlphaFoldDB" id="A0A318TZG6"/>
<dbReference type="InterPro" id="IPR003445">
    <property type="entry name" value="Cat_transpt"/>
</dbReference>
<gene>
    <name evidence="11" type="ORF">BJ095_102143</name>
</gene>